<dbReference type="InterPro" id="IPR050390">
    <property type="entry name" value="C5-Methyltransferase"/>
</dbReference>
<dbReference type="InterPro" id="IPR001525">
    <property type="entry name" value="C5_MeTfrase"/>
</dbReference>
<dbReference type="Gene3D" id="3.90.120.10">
    <property type="entry name" value="DNA Methylase, subunit A, domain 2"/>
    <property type="match status" value="1"/>
</dbReference>
<dbReference type="GO" id="GO:0009307">
    <property type="term" value="P:DNA restriction-modification system"/>
    <property type="evidence" value="ECO:0007669"/>
    <property type="project" value="UniProtKB-KW"/>
</dbReference>
<dbReference type="PROSITE" id="PS51679">
    <property type="entry name" value="SAM_MT_C5"/>
    <property type="match status" value="1"/>
</dbReference>
<dbReference type="InterPro" id="IPR031303">
    <property type="entry name" value="C5_meth_CS"/>
</dbReference>
<evidence type="ECO:0000256" key="3">
    <source>
        <dbReference type="ARBA" id="ARBA00022691"/>
    </source>
</evidence>
<dbReference type="EC" id="2.1.1.37" evidence="8"/>
<evidence type="ECO:0000256" key="6">
    <source>
        <dbReference type="PROSITE-ProRule" id="PRU01016"/>
    </source>
</evidence>
<name>A0A1T4P4F0_9SPIR</name>
<dbReference type="OrthoDB" id="9813719at2"/>
<keyword evidence="1 6" id="KW-0489">Methyltransferase</keyword>
<dbReference type="AlphaFoldDB" id="A0A1T4P4F0"/>
<dbReference type="RefSeq" id="WP_078931178.1">
    <property type="nucleotide sequence ID" value="NZ_CAMEQG010000007.1"/>
</dbReference>
<dbReference type="EMBL" id="FUXC01000008">
    <property type="protein sequence ID" value="SJZ86490.1"/>
    <property type="molecule type" value="Genomic_DNA"/>
</dbReference>
<protein>
    <recommendedName>
        <fullName evidence="8">Cytosine-specific methyltransferase</fullName>
        <ecNumber evidence="8">2.1.1.37</ecNumber>
    </recommendedName>
</protein>
<dbReference type="Gene3D" id="3.40.50.150">
    <property type="entry name" value="Vaccinia Virus protein VP39"/>
    <property type="match status" value="1"/>
</dbReference>
<evidence type="ECO:0000256" key="1">
    <source>
        <dbReference type="ARBA" id="ARBA00022603"/>
    </source>
</evidence>
<reference evidence="9 10" key="1">
    <citation type="submission" date="2017-02" db="EMBL/GenBank/DDBJ databases">
        <authorList>
            <person name="Peterson S.W."/>
        </authorList>
    </citation>
    <scope>NUCLEOTIDE SEQUENCE [LARGE SCALE GENOMIC DNA]</scope>
    <source>
        <strain evidence="9 10">ATCC BAA-909</strain>
    </source>
</reference>
<evidence type="ECO:0000256" key="2">
    <source>
        <dbReference type="ARBA" id="ARBA00022679"/>
    </source>
</evidence>
<dbReference type="PROSITE" id="PS00095">
    <property type="entry name" value="C5_MTASE_2"/>
    <property type="match status" value="1"/>
</dbReference>
<dbReference type="PANTHER" id="PTHR10629">
    <property type="entry name" value="CYTOSINE-SPECIFIC METHYLTRANSFERASE"/>
    <property type="match status" value="1"/>
</dbReference>
<dbReference type="GO" id="GO:0032259">
    <property type="term" value="P:methylation"/>
    <property type="evidence" value="ECO:0007669"/>
    <property type="project" value="UniProtKB-KW"/>
</dbReference>
<gene>
    <name evidence="9" type="ORF">SAMN02745152_01438</name>
</gene>
<dbReference type="InterPro" id="IPR018117">
    <property type="entry name" value="C5_DNA_meth_AS"/>
</dbReference>
<keyword evidence="10" id="KW-1185">Reference proteome</keyword>
<dbReference type="GeneID" id="303367671"/>
<dbReference type="PROSITE" id="PS00094">
    <property type="entry name" value="C5_MTASE_1"/>
    <property type="match status" value="1"/>
</dbReference>
<evidence type="ECO:0000256" key="5">
    <source>
        <dbReference type="ARBA" id="ARBA00047422"/>
    </source>
</evidence>
<sequence length="410" mass="47300">MTKYKFLDIFAGCGGLEDGFLQTEKYIDVGAVEWLKPQVNTLRNRLKSKWGILDSEERVLHFDIQREKELFYGWKNDTEYGSSIGLDSIVKKSEVIDLIIGGPPCQAYSVAGRIRDENGMKDDYRNYLFEHYCSIVNRYKPKLFVFENVPGILSAKPDGTPIIERIRKGFSDIGYEIVENLSLAKIDASNYSVPQKRERIVIVGLSKTFFANPQTTLQKFYTQILPKYKGKKIISVKESIDDLPKFEPYFDEAHHKKHIAYKVPECSISWHEPRYQNPRDMDTFRILAEDVSSGRFDYDSKKITELYEQKVGSKSPIHRYHVLEPNKPSTTIIAHLYKDGNRFIHYDPKQCRTITVREAARLQSFDDDFDFIGNRGNAYQMIGNAVPPKLAKAIGNAIFELLEEVKYVSL</sequence>
<organism evidence="9 10">
    <name type="scientific">Treponema berlinense</name>
    <dbReference type="NCBI Taxonomy" id="225004"/>
    <lineage>
        <taxon>Bacteria</taxon>
        <taxon>Pseudomonadati</taxon>
        <taxon>Spirochaetota</taxon>
        <taxon>Spirochaetia</taxon>
        <taxon>Spirochaetales</taxon>
        <taxon>Treponemataceae</taxon>
        <taxon>Treponema</taxon>
    </lineage>
</organism>
<keyword evidence="3 6" id="KW-0949">S-adenosyl-L-methionine</keyword>
<dbReference type="NCBIfam" id="TIGR00675">
    <property type="entry name" value="dcm"/>
    <property type="match status" value="1"/>
</dbReference>
<dbReference type="Pfam" id="PF00145">
    <property type="entry name" value="DNA_methylase"/>
    <property type="match status" value="1"/>
</dbReference>
<dbReference type="STRING" id="225004.SAMN02745152_01438"/>
<evidence type="ECO:0000313" key="10">
    <source>
        <dbReference type="Proteomes" id="UP000190395"/>
    </source>
</evidence>
<keyword evidence="2 6" id="KW-0808">Transferase</keyword>
<dbReference type="GO" id="GO:0044027">
    <property type="term" value="P:negative regulation of gene expression via chromosomal CpG island methylation"/>
    <property type="evidence" value="ECO:0007669"/>
    <property type="project" value="TreeGrafter"/>
</dbReference>
<dbReference type="GO" id="GO:0003886">
    <property type="term" value="F:DNA (cytosine-5-)-methyltransferase activity"/>
    <property type="evidence" value="ECO:0007669"/>
    <property type="project" value="UniProtKB-EC"/>
</dbReference>
<evidence type="ECO:0000256" key="7">
    <source>
        <dbReference type="RuleBase" id="RU000416"/>
    </source>
</evidence>
<dbReference type="PANTHER" id="PTHR10629:SF52">
    <property type="entry name" value="DNA (CYTOSINE-5)-METHYLTRANSFERASE 1"/>
    <property type="match status" value="1"/>
</dbReference>
<comment type="similarity">
    <text evidence="6 7">Belongs to the class I-like SAM-binding methyltransferase superfamily. C5-methyltransferase family.</text>
</comment>
<evidence type="ECO:0000256" key="4">
    <source>
        <dbReference type="ARBA" id="ARBA00022747"/>
    </source>
</evidence>
<accession>A0A1T4P4F0</accession>
<evidence type="ECO:0000256" key="8">
    <source>
        <dbReference type="RuleBase" id="RU000417"/>
    </source>
</evidence>
<dbReference type="PRINTS" id="PR00105">
    <property type="entry name" value="C5METTRFRASE"/>
</dbReference>
<dbReference type="InterPro" id="IPR029063">
    <property type="entry name" value="SAM-dependent_MTases_sf"/>
</dbReference>
<proteinExistence type="inferred from homology"/>
<comment type="catalytic activity">
    <reaction evidence="5 8">
        <text>a 2'-deoxycytidine in DNA + S-adenosyl-L-methionine = a 5-methyl-2'-deoxycytidine in DNA + S-adenosyl-L-homocysteine + H(+)</text>
        <dbReference type="Rhea" id="RHEA:13681"/>
        <dbReference type="Rhea" id="RHEA-COMP:11369"/>
        <dbReference type="Rhea" id="RHEA-COMP:11370"/>
        <dbReference type="ChEBI" id="CHEBI:15378"/>
        <dbReference type="ChEBI" id="CHEBI:57856"/>
        <dbReference type="ChEBI" id="CHEBI:59789"/>
        <dbReference type="ChEBI" id="CHEBI:85452"/>
        <dbReference type="ChEBI" id="CHEBI:85454"/>
        <dbReference type="EC" id="2.1.1.37"/>
    </reaction>
</comment>
<feature type="active site" evidence="6">
    <location>
        <position position="105"/>
    </location>
</feature>
<dbReference type="SUPFAM" id="SSF53335">
    <property type="entry name" value="S-adenosyl-L-methionine-dependent methyltransferases"/>
    <property type="match status" value="1"/>
</dbReference>
<dbReference type="Proteomes" id="UP000190395">
    <property type="component" value="Unassembled WGS sequence"/>
</dbReference>
<evidence type="ECO:0000313" key="9">
    <source>
        <dbReference type="EMBL" id="SJZ86490.1"/>
    </source>
</evidence>
<keyword evidence="4" id="KW-0680">Restriction system</keyword>
<dbReference type="GO" id="GO:0003677">
    <property type="term" value="F:DNA binding"/>
    <property type="evidence" value="ECO:0007669"/>
    <property type="project" value="TreeGrafter"/>
</dbReference>